<reference evidence="1 2" key="1">
    <citation type="submission" date="2016-06" db="EMBL/GenBank/DDBJ databases">
        <title>Draft genome of Moraxella lacunata CCUG 57757A.</title>
        <authorList>
            <person name="Salva-Serra F."/>
            <person name="Engstrom-Jakobsson H."/>
            <person name="Thorell K."/>
            <person name="Gonzales-Siles L."/>
            <person name="Karlsson R."/>
            <person name="Boulund F."/>
            <person name="Engstrand L."/>
            <person name="Kristiansson E."/>
            <person name="Moore E."/>
        </authorList>
    </citation>
    <scope>NUCLEOTIDE SEQUENCE [LARGE SCALE GENOMIC DNA]</scope>
    <source>
        <strain evidence="1 2">CCUG 57757A</strain>
    </source>
</reference>
<evidence type="ECO:0008006" key="3">
    <source>
        <dbReference type="Google" id="ProtNLM"/>
    </source>
</evidence>
<dbReference type="AlphaFoldDB" id="A0A1B8PVA8"/>
<comment type="caution">
    <text evidence="1">The sequence shown here is derived from an EMBL/GenBank/DDBJ whole genome shotgun (WGS) entry which is preliminary data.</text>
</comment>
<dbReference type="Proteomes" id="UP000092607">
    <property type="component" value="Unassembled WGS sequence"/>
</dbReference>
<proteinExistence type="predicted"/>
<gene>
    <name evidence="1" type="ORF">A9309_11870</name>
</gene>
<dbReference type="RefSeq" id="WP_065255940.1">
    <property type="nucleotide sequence ID" value="NZ_JARDJM010000040.1"/>
</dbReference>
<protein>
    <recommendedName>
        <fullName evidence="3">RloB-like protein</fullName>
    </recommendedName>
</protein>
<accession>A0A1B8PVA8</accession>
<evidence type="ECO:0000313" key="2">
    <source>
        <dbReference type="Proteomes" id="UP000092607"/>
    </source>
</evidence>
<name>A0A1B8PVA8_MORLA</name>
<dbReference type="EMBL" id="LZMS01000118">
    <property type="protein sequence ID" value="OBX59104.1"/>
    <property type="molecule type" value="Genomic_DNA"/>
</dbReference>
<organism evidence="1 2">
    <name type="scientific">Moraxella lacunata</name>
    <dbReference type="NCBI Taxonomy" id="477"/>
    <lineage>
        <taxon>Bacteria</taxon>
        <taxon>Pseudomonadati</taxon>
        <taxon>Pseudomonadota</taxon>
        <taxon>Gammaproteobacteria</taxon>
        <taxon>Moraxellales</taxon>
        <taxon>Moraxellaceae</taxon>
        <taxon>Moraxella</taxon>
    </lineage>
</organism>
<sequence>MLKPKKIPEIVVLVEGENEQKYWDAIRFLGKTKKFNLWQATEAKIKSLLRTIKVSSQIVVIADTDQLQEINNFIHNISSLKKHCKLAPIVILQCENFEDELCYFCNCKISHLYSHFGATGIDNLKSNINKEKHLIKKLEKIKHNSSLMWSRSGKNSQKSFDDIKNLIGNHDTLIDKGIRVDFNS</sequence>
<evidence type="ECO:0000313" key="1">
    <source>
        <dbReference type="EMBL" id="OBX59104.1"/>
    </source>
</evidence>